<dbReference type="AlphaFoldDB" id="A0A173ZBZ9"/>
<dbReference type="Pfam" id="PF19880">
    <property type="entry name" value="DUF6353"/>
    <property type="match status" value="1"/>
</dbReference>
<gene>
    <name evidence="2" type="ORF">ERS852417_00891</name>
</gene>
<reference evidence="2 3" key="1">
    <citation type="submission" date="2015-09" db="EMBL/GenBank/DDBJ databases">
        <authorList>
            <consortium name="Pathogen Informatics"/>
        </authorList>
    </citation>
    <scope>NUCLEOTIDE SEQUENCE [LARGE SCALE GENOMIC DNA]</scope>
    <source>
        <strain evidence="2 3">2789STDY5608860</strain>
    </source>
</reference>
<keyword evidence="1" id="KW-0812">Transmembrane</keyword>
<evidence type="ECO:0000313" key="3">
    <source>
        <dbReference type="Proteomes" id="UP000095384"/>
    </source>
</evidence>
<name>A0A173ZBZ9_9FIRM</name>
<accession>A0A173ZBZ9</accession>
<evidence type="ECO:0000313" key="2">
    <source>
        <dbReference type="EMBL" id="CUN73199.1"/>
    </source>
</evidence>
<dbReference type="EMBL" id="CYYW01000004">
    <property type="protein sequence ID" value="CUN73199.1"/>
    <property type="molecule type" value="Genomic_DNA"/>
</dbReference>
<dbReference type="RefSeq" id="WP_055223486.1">
    <property type="nucleotide sequence ID" value="NZ_CYYW01000004.1"/>
</dbReference>
<dbReference type="Proteomes" id="UP000095384">
    <property type="component" value="Unassembled WGS sequence"/>
</dbReference>
<keyword evidence="1" id="KW-1133">Transmembrane helix</keyword>
<keyword evidence="1" id="KW-0472">Membrane</keyword>
<protein>
    <submittedName>
        <fullName evidence="2">Uncharacterized protein</fullName>
    </submittedName>
</protein>
<feature type="transmembrane region" description="Helical" evidence="1">
    <location>
        <begin position="75"/>
        <end position="98"/>
    </location>
</feature>
<evidence type="ECO:0000256" key="1">
    <source>
        <dbReference type="SAM" id="Phobius"/>
    </source>
</evidence>
<dbReference type="InterPro" id="IPR045933">
    <property type="entry name" value="DUF6353"/>
</dbReference>
<proteinExistence type="predicted"/>
<sequence length="270" mass="30292">MKPKINQLINKSVVRLKRGSPTVLTCLGVAGVVATTVSAVRATPKAIEKIRKDSLINHDGDPCGYSKTEAIKSAWVYYIPSTVIGVSTIICIVGANVLNRHQQASLSSAYALINKSYNEYKEKLKELYGEEAHQKIIDSIAAEKAEDVYISSGNFFGTSSLSFGERNPEDIRLFYDTFSKRYFESTVPQVLEAEYHLNRNWHLGGDICVNDFYDFLGIEHIDCGDELGWYWSDGIDWIDFNHHKTVLDDGLEVYVIDMAFSPSINDDPFA</sequence>
<organism evidence="2 3">
    <name type="scientific">Agathobacter rectalis</name>
    <dbReference type="NCBI Taxonomy" id="39491"/>
    <lineage>
        <taxon>Bacteria</taxon>
        <taxon>Bacillati</taxon>
        <taxon>Bacillota</taxon>
        <taxon>Clostridia</taxon>
        <taxon>Lachnospirales</taxon>
        <taxon>Lachnospiraceae</taxon>
        <taxon>Agathobacter</taxon>
    </lineage>
</organism>